<dbReference type="Proteomes" id="UP000270190">
    <property type="component" value="Unassembled WGS sequence"/>
</dbReference>
<reference evidence="2" key="1">
    <citation type="submission" date="2018-04" db="EMBL/GenBank/DDBJ databases">
        <authorList>
            <person name="Illikoud N."/>
        </authorList>
    </citation>
    <scope>NUCLEOTIDE SEQUENCE [LARGE SCALE GENOMIC DNA]</scope>
</reference>
<dbReference type="EMBL" id="OUNC01000001">
    <property type="protein sequence ID" value="SPP25963.1"/>
    <property type="molecule type" value="Genomic_DNA"/>
</dbReference>
<sequence>MITGLRAYFYTYHRLLKGSNYNIIDVKDNLSQYTDSKLSGM</sequence>
<organism evidence="1 2">
    <name type="scientific">Brochothrix thermosphacta</name>
    <name type="common">Microbacterium thermosphactum</name>
    <dbReference type="NCBI Taxonomy" id="2756"/>
    <lineage>
        <taxon>Bacteria</taxon>
        <taxon>Bacillati</taxon>
        <taxon>Bacillota</taxon>
        <taxon>Bacilli</taxon>
        <taxon>Bacillales</taxon>
        <taxon>Listeriaceae</taxon>
        <taxon>Brochothrix</taxon>
    </lineage>
</organism>
<name>A0A2X0S2Q1_BROTH</name>
<evidence type="ECO:0000313" key="1">
    <source>
        <dbReference type="EMBL" id="SPP25963.1"/>
    </source>
</evidence>
<evidence type="ECO:0000313" key="2">
    <source>
        <dbReference type="Proteomes" id="UP000270190"/>
    </source>
</evidence>
<gene>
    <name evidence="1" type="ORF">BTBSAS_10199</name>
</gene>
<protein>
    <submittedName>
        <fullName evidence="1">Uncharacterized protein</fullName>
    </submittedName>
</protein>
<dbReference type="AlphaFoldDB" id="A0A2X0S2Q1"/>
<accession>A0A2X0S2Q1</accession>
<proteinExistence type="predicted"/>